<dbReference type="Pfam" id="PF10363">
    <property type="entry name" value="RTP1_C1"/>
    <property type="match status" value="1"/>
</dbReference>
<dbReference type="InterPro" id="IPR016024">
    <property type="entry name" value="ARM-type_fold"/>
</dbReference>
<dbReference type="Proteomes" id="UP000316759">
    <property type="component" value="Unassembled WGS sequence"/>
</dbReference>
<evidence type="ECO:0000313" key="4">
    <source>
        <dbReference type="Proteomes" id="UP000316759"/>
    </source>
</evidence>
<dbReference type="GO" id="GO:0009306">
    <property type="term" value="P:protein secretion"/>
    <property type="evidence" value="ECO:0007669"/>
    <property type="project" value="TreeGrafter"/>
</dbReference>
<dbReference type="PANTHER" id="PTHR20959">
    <property type="entry name" value="TRANSPORT AND GOLGI ORGANIZATION PROTEIN 6 FAMILY MEMBER"/>
    <property type="match status" value="1"/>
</dbReference>
<keyword evidence="3" id="KW-0812">Transmembrane</keyword>
<dbReference type="InterPro" id="IPR011989">
    <property type="entry name" value="ARM-like"/>
</dbReference>
<dbReference type="EMBL" id="SUNJ01005286">
    <property type="protein sequence ID" value="TPP63742.1"/>
    <property type="molecule type" value="Genomic_DNA"/>
</dbReference>
<protein>
    <submittedName>
        <fullName evidence="3">Transmembrane and coiled-coil domain-containing protein 7</fullName>
    </submittedName>
</protein>
<gene>
    <name evidence="3" type="ORF">FGIG_03037</name>
</gene>
<dbReference type="InterPro" id="IPR019451">
    <property type="entry name" value="Rtp1_C1"/>
</dbReference>
<dbReference type="PANTHER" id="PTHR20959:SF1">
    <property type="entry name" value="TRANSPORT AND GOLGI ORGANIZATION PROTEIN 6 HOMOLOG"/>
    <property type="match status" value="1"/>
</dbReference>
<reference evidence="3 4" key="1">
    <citation type="submission" date="2019-04" db="EMBL/GenBank/DDBJ databases">
        <title>Annotation for the trematode Fasciola gigantica.</title>
        <authorList>
            <person name="Choi Y.-J."/>
        </authorList>
    </citation>
    <scope>NUCLEOTIDE SEQUENCE [LARGE SCALE GENOMIC DNA]</scope>
    <source>
        <strain evidence="3">Uganda_cow_1</strain>
    </source>
</reference>
<dbReference type="STRING" id="46835.A0A504YNX0"/>
<accession>A0A504YNX0</accession>
<comment type="similarity">
    <text evidence="1">Belongs to the Tango6 family.</text>
</comment>
<feature type="domain" description="RNA polymerase II assembly factor Rtp1 C-terminal" evidence="2">
    <location>
        <begin position="54"/>
        <end position="169"/>
    </location>
</feature>
<dbReference type="AlphaFoldDB" id="A0A504YNX0"/>
<sequence length="196" mass="22692">MFFSFRPSNVHRGEKTNVIVNRPLIEECREPSEALEQSAVDTNSSEESLNPVLAEVFEQLDDFLIPVRGHALIMLSRLLESRDACVRGHEERIFQILVRQLNDKDSYIYLNAIRALSAMGLVMTDRVLHILLNKFSQPLPAGTFPVDARVEFQLKLGEAIMRVLRELGESFKPRRLESDFLPHLFVWWRYLISQLI</sequence>
<comment type="caution">
    <text evidence="3">The sequence shown here is derived from an EMBL/GenBank/DDBJ whole genome shotgun (WGS) entry which is preliminary data.</text>
</comment>
<name>A0A504YNX0_FASGI</name>
<keyword evidence="4" id="KW-1185">Reference proteome</keyword>
<evidence type="ECO:0000259" key="2">
    <source>
        <dbReference type="Pfam" id="PF10363"/>
    </source>
</evidence>
<dbReference type="OrthoDB" id="39591at2759"/>
<dbReference type="InterPro" id="IPR039600">
    <property type="entry name" value="TANGO6/Rtp1"/>
</dbReference>
<keyword evidence="3" id="KW-0472">Membrane</keyword>
<proteinExistence type="inferred from homology"/>
<evidence type="ECO:0000313" key="3">
    <source>
        <dbReference type="EMBL" id="TPP63742.1"/>
    </source>
</evidence>
<evidence type="ECO:0000256" key="1">
    <source>
        <dbReference type="ARBA" id="ARBA00005724"/>
    </source>
</evidence>
<dbReference type="SUPFAM" id="SSF48371">
    <property type="entry name" value="ARM repeat"/>
    <property type="match status" value="1"/>
</dbReference>
<organism evidence="3 4">
    <name type="scientific">Fasciola gigantica</name>
    <name type="common">Giant liver fluke</name>
    <dbReference type="NCBI Taxonomy" id="46835"/>
    <lineage>
        <taxon>Eukaryota</taxon>
        <taxon>Metazoa</taxon>
        <taxon>Spiralia</taxon>
        <taxon>Lophotrochozoa</taxon>
        <taxon>Platyhelminthes</taxon>
        <taxon>Trematoda</taxon>
        <taxon>Digenea</taxon>
        <taxon>Plagiorchiida</taxon>
        <taxon>Echinostomata</taxon>
        <taxon>Echinostomatoidea</taxon>
        <taxon>Fasciolidae</taxon>
        <taxon>Fasciola</taxon>
    </lineage>
</organism>
<dbReference type="Gene3D" id="1.25.10.10">
    <property type="entry name" value="Leucine-rich Repeat Variant"/>
    <property type="match status" value="1"/>
</dbReference>